<protein>
    <submittedName>
        <fullName evidence="2">Conjugal transfer protein TraB</fullName>
    </submittedName>
</protein>
<feature type="transmembrane region" description="Helical" evidence="1">
    <location>
        <begin position="241"/>
        <end position="261"/>
    </location>
</feature>
<organism evidence="2 3">
    <name type="scientific">Entotheonella factor</name>
    <dbReference type="NCBI Taxonomy" id="1429438"/>
    <lineage>
        <taxon>Bacteria</taxon>
        <taxon>Pseudomonadati</taxon>
        <taxon>Nitrospinota/Tectimicrobiota group</taxon>
        <taxon>Candidatus Tectimicrobiota</taxon>
        <taxon>Candidatus Entotheonellia</taxon>
        <taxon>Candidatus Entotheonellales</taxon>
        <taxon>Candidatus Entotheonellaceae</taxon>
        <taxon>Candidatus Entotheonella</taxon>
    </lineage>
</organism>
<gene>
    <name evidence="2" type="ORF">ETSY1_04295</name>
</gene>
<reference evidence="2 3" key="1">
    <citation type="journal article" date="2014" name="Nature">
        <title>An environmental bacterial taxon with a large and distinct metabolic repertoire.</title>
        <authorList>
            <person name="Wilson M.C."/>
            <person name="Mori T."/>
            <person name="Ruckert C."/>
            <person name="Uria A.R."/>
            <person name="Helf M.J."/>
            <person name="Takada K."/>
            <person name="Gernert C."/>
            <person name="Steffens U.A."/>
            <person name="Heycke N."/>
            <person name="Schmitt S."/>
            <person name="Rinke C."/>
            <person name="Helfrich E.J."/>
            <person name="Brachmann A.O."/>
            <person name="Gurgui C."/>
            <person name="Wakimoto T."/>
            <person name="Kracht M."/>
            <person name="Crusemann M."/>
            <person name="Hentschel U."/>
            <person name="Abe I."/>
            <person name="Matsunaga S."/>
            <person name="Kalinowski J."/>
            <person name="Takeyama H."/>
            <person name="Piel J."/>
        </authorList>
    </citation>
    <scope>NUCLEOTIDE SEQUENCE [LARGE SCALE GENOMIC DNA]</scope>
    <source>
        <strain evidence="3">TSY1</strain>
    </source>
</reference>
<dbReference type="Pfam" id="PF01963">
    <property type="entry name" value="TraB_PrgY_gumN"/>
    <property type="match status" value="1"/>
</dbReference>
<dbReference type="EMBL" id="AZHW01000165">
    <property type="protein sequence ID" value="ETX02237.1"/>
    <property type="molecule type" value="Genomic_DNA"/>
</dbReference>
<proteinExistence type="predicted"/>
<evidence type="ECO:0000256" key="1">
    <source>
        <dbReference type="SAM" id="Phobius"/>
    </source>
</evidence>
<dbReference type="Proteomes" id="UP000019141">
    <property type="component" value="Unassembled WGS sequence"/>
</dbReference>
<dbReference type="HOGENOM" id="CLU_032780_1_0_7"/>
<dbReference type="PANTHER" id="PTHR21530">
    <property type="entry name" value="PHEROMONE SHUTDOWN PROTEIN"/>
    <property type="match status" value="1"/>
</dbReference>
<keyword evidence="1" id="KW-1133">Transmembrane helix</keyword>
<dbReference type="CDD" id="cd14726">
    <property type="entry name" value="TraB_PrgY-like"/>
    <property type="match status" value="1"/>
</dbReference>
<keyword evidence="3" id="KW-1185">Reference proteome</keyword>
<evidence type="ECO:0000313" key="2">
    <source>
        <dbReference type="EMBL" id="ETX02237.1"/>
    </source>
</evidence>
<name>W4LXX9_ENTF1</name>
<dbReference type="PANTHER" id="PTHR21530:SF7">
    <property type="entry name" value="TRAB DOMAIN-CONTAINING PROTEIN"/>
    <property type="match status" value="1"/>
</dbReference>
<dbReference type="InterPro" id="IPR005230">
    <property type="entry name" value="TraB_bac"/>
</dbReference>
<feature type="transmembrane region" description="Helical" evidence="1">
    <location>
        <begin position="298"/>
        <end position="323"/>
    </location>
</feature>
<dbReference type="InterPro" id="IPR002816">
    <property type="entry name" value="TraB/PrgY/GumN_fam"/>
</dbReference>
<dbReference type="InterPro" id="IPR046345">
    <property type="entry name" value="TraB_PrgY-like"/>
</dbReference>
<dbReference type="AlphaFoldDB" id="W4LXX9"/>
<evidence type="ECO:0000313" key="3">
    <source>
        <dbReference type="Proteomes" id="UP000019141"/>
    </source>
</evidence>
<comment type="caution">
    <text evidence="2">The sequence shown here is derived from an EMBL/GenBank/DDBJ whole genome shotgun (WGS) entry which is preliminary data.</text>
</comment>
<keyword evidence="1" id="KW-0812">Transmembrane</keyword>
<accession>W4LXX9</accession>
<keyword evidence="1" id="KW-0472">Membrane</keyword>
<dbReference type="NCBIfam" id="TIGR00261">
    <property type="entry name" value="traB"/>
    <property type="match status" value="1"/>
</dbReference>
<sequence length="384" mass="42524">MYRITVQDRVFILIGTAHVSQESADLVRQVIDREQPDCVCVELDAQRLKALTEQRRLDDLDLKEVIRRKQLSPLIVNIVLSSYQKRLGGQLGVMPGTEMLEATKIAKDLDIPIALCDRDVRVTLGRAWRTTPLLKKFLLLSTLLTSIFDRTTISEDMLRDIRQKDVLSEMLRELGELMPTLRAVLIDERDLYLAHHIRGAVGKRVVAVLGAAHIPGVQRHLEANRPIDLEPLNTIPPVSPLWRVVGWGIPALIVTALLIIGLQKGAGVAGENILFWVLANGIPSAIGAAAALAHPLTIFTAFVAAPLTSLTPVIGAGYVTAFVQAYFCPPSVRELHSVSDDVRITRQWWRNRLLRIFLAFILPGLGSLIGTWIGGVEIFSNLFS</sequence>
<feature type="transmembrane region" description="Helical" evidence="1">
    <location>
        <begin position="273"/>
        <end position="292"/>
    </location>
</feature>
<feature type="transmembrane region" description="Helical" evidence="1">
    <location>
        <begin position="353"/>
        <end position="374"/>
    </location>
</feature>